<organism evidence="2 3">
    <name type="scientific">Varunaivibrio sulfuroxidans</name>
    <dbReference type="NCBI Taxonomy" id="1773489"/>
    <lineage>
        <taxon>Bacteria</taxon>
        <taxon>Pseudomonadati</taxon>
        <taxon>Pseudomonadota</taxon>
        <taxon>Alphaproteobacteria</taxon>
        <taxon>Rhodospirillales</taxon>
        <taxon>Magnetovibrionaceae</taxon>
        <taxon>Varunaivibrio</taxon>
    </lineage>
</organism>
<comment type="caution">
    <text evidence="2">The sequence shown here is derived from an EMBL/GenBank/DDBJ whole genome shotgun (WGS) entry which is preliminary data.</text>
</comment>
<sequence length="249" mass="27676">MKIGRRLIKAIGSRETVRGVLCWLGAQYIRFVCATTRWRRLGDDVAQSFWDDGAPFIVAFWHQRILLMHHIWRSPKPISMLISRHRDGRIIARTVAHLGVGAIAGSSGKGGAGALREMVRTLKRGAYIGITPDGPRGPRMRAAMGIIDAARLSGAPILPAAYAVRRRKVVASWDRFIIALPFTRGVFMWGDPIVVPADADRDRRERLRLKLEESLNALTAEADRLCGHAPILPAPILPEDDPRNEEGRS</sequence>
<dbReference type="InterPro" id="IPR007172">
    <property type="entry name" value="DUF374"/>
</dbReference>
<dbReference type="EMBL" id="SLZW01000010">
    <property type="protein sequence ID" value="TCS60630.1"/>
    <property type="molecule type" value="Genomic_DNA"/>
</dbReference>
<keyword evidence="3" id="KW-1185">Reference proteome</keyword>
<feature type="domain" description="DUF374" evidence="1">
    <location>
        <begin position="72"/>
        <end position="139"/>
    </location>
</feature>
<evidence type="ECO:0000313" key="3">
    <source>
        <dbReference type="Proteomes" id="UP000295304"/>
    </source>
</evidence>
<dbReference type="AlphaFoldDB" id="A0A4R3J803"/>
<dbReference type="Pfam" id="PF04028">
    <property type="entry name" value="DUF374"/>
    <property type="match status" value="1"/>
</dbReference>
<dbReference type="Proteomes" id="UP000295304">
    <property type="component" value="Unassembled WGS sequence"/>
</dbReference>
<name>A0A4R3J803_9PROT</name>
<reference evidence="2 3" key="1">
    <citation type="submission" date="2019-03" db="EMBL/GenBank/DDBJ databases">
        <title>Genomic Encyclopedia of Type Strains, Phase IV (KMG-IV): sequencing the most valuable type-strain genomes for metagenomic binning, comparative biology and taxonomic classification.</title>
        <authorList>
            <person name="Goeker M."/>
        </authorList>
    </citation>
    <scope>NUCLEOTIDE SEQUENCE [LARGE SCALE GENOMIC DNA]</scope>
    <source>
        <strain evidence="2 3">DSM 101688</strain>
    </source>
</reference>
<dbReference type="RefSeq" id="WP_243644852.1">
    <property type="nucleotide sequence ID" value="NZ_CP119676.1"/>
</dbReference>
<proteinExistence type="predicted"/>
<evidence type="ECO:0000313" key="2">
    <source>
        <dbReference type="EMBL" id="TCS60630.1"/>
    </source>
</evidence>
<accession>A0A4R3J803</accession>
<evidence type="ECO:0000259" key="1">
    <source>
        <dbReference type="Pfam" id="PF04028"/>
    </source>
</evidence>
<dbReference type="CDD" id="cd07983">
    <property type="entry name" value="LPLAT_DUF374-like"/>
    <property type="match status" value="1"/>
</dbReference>
<protein>
    <recommendedName>
        <fullName evidence="1">DUF374 domain-containing protein</fullName>
    </recommendedName>
</protein>
<gene>
    <name evidence="2" type="ORF">EDD55_110105</name>
</gene>